<evidence type="ECO:0000313" key="2">
    <source>
        <dbReference type="Proteomes" id="UP000740926"/>
    </source>
</evidence>
<gene>
    <name evidence="1" type="ORF">G6F50_014349</name>
</gene>
<keyword evidence="2" id="KW-1185">Reference proteome</keyword>
<evidence type="ECO:0000313" key="1">
    <source>
        <dbReference type="EMBL" id="KAG1540535.1"/>
    </source>
</evidence>
<sequence length="183" mass="20011">MIIRAQESLWTTPASRSPDEVLSLASLTVQGLALLHPSLRRWYALPSSPKEECISLDDSSALLFRMEQDVGKDRRRVGDFETLGASLTLANVDNDRDWRKPGLAVLDLNPTTGFNSFSLVRPEPFGEAIPSLMVNALIGLVKTIRPSFAPPPVSTPGILRLDGLCARADHPRADPRRACRPSG</sequence>
<organism evidence="1 2">
    <name type="scientific">Rhizopus delemar</name>
    <dbReference type="NCBI Taxonomy" id="936053"/>
    <lineage>
        <taxon>Eukaryota</taxon>
        <taxon>Fungi</taxon>
        <taxon>Fungi incertae sedis</taxon>
        <taxon>Mucoromycota</taxon>
        <taxon>Mucoromycotina</taxon>
        <taxon>Mucoromycetes</taxon>
        <taxon>Mucorales</taxon>
        <taxon>Mucorineae</taxon>
        <taxon>Rhizopodaceae</taxon>
        <taxon>Rhizopus</taxon>
    </lineage>
</organism>
<dbReference type="Proteomes" id="UP000740926">
    <property type="component" value="Unassembled WGS sequence"/>
</dbReference>
<dbReference type="AlphaFoldDB" id="A0A9P7C8B3"/>
<accession>A0A9P7C8B3</accession>
<reference evidence="1 2" key="1">
    <citation type="journal article" date="2020" name="Microb. Genom.">
        <title>Genetic diversity of clinical and environmental Mucorales isolates obtained from an investigation of mucormycosis cases among solid organ transplant recipients.</title>
        <authorList>
            <person name="Nguyen M.H."/>
            <person name="Kaul D."/>
            <person name="Muto C."/>
            <person name="Cheng S.J."/>
            <person name="Richter R.A."/>
            <person name="Bruno V.M."/>
            <person name="Liu G."/>
            <person name="Beyhan S."/>
            <person name="Sundermann A.J."/>
            <person name="Mounaud S."/>
            <person name="Pasculle A.W."/>
            <person name="Nierman W.C."/>
            <person name="Driscoll E."/>
            <person name="Cumbie R."/>
            <person name="Clancy C.J."/>
            <person name="Dupont C.L."/>
        </authorList>
    </citation>
    <scope>NUCLEOTIDE SEQUENCE [LARGE SCALE GENOMIC DNA]</scope>
    <source>
        <strain evidence="1 2">GL24</strain>
    </source>
</reference>
<comment type="caution">
    <text evidence="1">The sequence shown here is derived from an EMBL/GenBank/DDBJ whole genome shotgun (WGS) entry which is preliminary data.</text>
</comment>
<proteinExistence type="predicted"/>
<dbReference type="EMBL" id="JAANIU010006716">
    <property type="protein sequence ID" value="KAG1540535.1"/>
    <property type="molecule type" value="Genomic_DNA"/>
</dbReference>
<name>A0A9P7C8B3_9FUNG</name>
<protein>
    <submittedName>
        <fullName evidence="1">Uncharacterized protein</fullName>
    </submittedName>
</protein>